<comment type="caution">
    <text evidence="11">The sequence shown here is derived from an EMBL/GenBank/DDBJ whole genome shotgun (WGS) entry which is preliminary data.</text>
</comment>
<keyword evidence="12" id="KW-1185">Reference proteome</keyword>
<dbReference type="SUPFAM" id="SSF56176">
    <property type="entry name" value="FAD-binding/transporter-associated domain-like"/>
    <property type="match status" value="1"/>
</dbReference>
<keyword evidence="6" id="KW-1133">Transmembrane helix</keyword>
<organism evidence="11 12">
    <name type="scientific">Archangium gephyra</name>
    <dbReference type="NCBI Taxonomy" id="48"/>
    <lineage>
        <taxon>Bacteria</taxon>
        <taxon>Pseudomonadati</taxon>
        <taxon>Myxococcota</taxon>
        <taxon>Myxococcia</taxon>
        <taxon>Myxococcales</taxon>
        <taxon>Cystobacterineae</taxon>
        <taxon>Archangiaceae</taxon>
        <taxon>Archangium</taxon>
    </lineage>
</organism>
<evidence type="ECO:0000256" key="5">
    <source>
        <dbReference type="ARBA" id="ARBA00022827"/>
    </source>
</evidence>
<dbReference type="Pfam" id="PF01565">
    <property type="entry name" value="FAD_binding_4"/>
    <property type="match status" value="1"/>
</dbReference>
<evidence type="ECO:0000256" key="2">
    <source>
        <dbReference type="ARBA" id="ARBA00012405"/>
    </source>
</evidence>
<evidence type="ECO:0000256" key="1">
    <source>
        <dbReference type="ARBA" id="ARBA00004167"/>
    </source>
</evidence>
<dbReference type="PROSITE" id="PS51387">
    <property type="entry name" value="FAD_PCMH"/>
    <property type="match status" value="1"/>
</dbReference>
<keyword evidence="3" id="KW-0285">Flavoprotein</keyword>
<evidence type="ECO:0000256" key="4">
    <source>
        <dbReference type="ARBA" id="ARBA00022692"/>
    </source>
</evidence>
<dbReference type="InterPro" id="IPR016169">
    <property type="entry name" value="FAD-bd_PCMH_sub2"/>
</dbReference>
<evidence type="ECO:0000313" key="12">
    <source>
        <dbReference type="Proteomes" id="UP000256345"/>
    </source>
</evidence>
<dbReference type="Gene3D" id="3.30.465.10">
    <property type="match status" value="1"/>
</dbReference>
<feature type="region of interest" description="Disordered" evidence="9">
    <location>
        <begin position="35"/>
        <end position="55"/>
    </location>
</feature>
<dbReference type="InterPro" id="IPR016164">
    <property type="entry name" value="FAD-linked_Oxase-like_C"/>
</dbReference>
<dbReference type="Proteomes" id="UP000256345">
    <property type="component" value="Unassembled WGS sequence"/>
</dbReference>
<keyword evidence="8" id="KW-0472">Membrane</keyword>
<evidence type="ECO:0000259" key="10">
    <source>
        <dbReference type="PROSITE" id="PS51387"/>
    </source>
</evidence>
<accession>A0ABX9K9Y5</accession>
<dbReference type="InterPro" id="IPR016166">
    <property type="entry name" value="FAD-bd_PCMH"/>
</dbReference>
<protein>
    <recommendedName>
        <fullName evidence="2">Delta(24)-sterol reductase</fullName>
        <ecNumber evidence="2">1.3.1.72</ecNumber>
    </recommendedName>
</protein>
<dbReference type="SUPFAM" id="SSF55103">
    <property type="entry name" value="FAD-linked oxidases, C-terminal domain"/>
    <property type="match status" value="1"/>
</dbReference>
<dbReference type="InterPro" id="IPR040165">
    <property type="entry name" value="Diminuto-like"/>
</dbReference>
<sequence length="465" mass="54351">MQMDSEPSVLLPAEPTRRDARHEAKIERIARQLRQRTSTRPVSFKKKTPPHQVPKRFDQRRADEKIDLSDLDQILEIDPVAMTCTAEPAITFEEVVRATWRYGLVPIIVPEHKTITLGGAVAGCSIESMSFRDGGFHDTCLEYELITAKGDVLRCSPRENPLVFQMIHGSFGTLGVLSKLKFKLIRAAPYVHVTYETYSTLEAFQQAIWRYFRAQDVDYLDGQIFSPTKHVLCVGRFAERAPYVSRYDWLKAYCESIPRRSEDYLTLYDYLYRYDRGVTHVTPKSLVGRALFGKLVHSDSVLRAADRFHRFLPKKNPPVIVDVFIPFSRTAEFMDWYHREMHFYPVWCVPYRRMRDYEWQTPRWWSGVKDPLFLDLAVYGLKQQPGRNIYKEFEDELQQVNGTKTLISYNYYDEQTFWSIWNKETWQAVKQVTDPDNIFRDLYTKTCRAALGMQEQTPGSGTSVH</sequence>
<dbReference type="PANTHER" id="PTHR10801:SF0">
    <property type="entry name" value="DELTA(24)-STEROL REDUCTASE"/>
    <property type="match status" value="1"/>
</dbReference>
<evidence type="ECO:0000256" key="3">
    <source>
        <dbReference type="ARBA" id="ARBA00022630"/>
    </source>
</evidence>
<keyword evidence="5" id="KW-0274">FAD</keyword>
<dbReference type="PANTHER" id="PTHR10801">
    <property type="entry name" value="24-DEHYDROCHOLESTEROL REDUCTASE"/>
    <property type="match status" value="1"/>
</dbReference>
<keyword evidence="7" id="KW-0560">Oxidoreductase</keyword>
<evidence type="ECO:0000256" key="8">
    <source>
        <dbReference type="ARBA" id="ARBA00023136"/>
    </source>
</evidence>
<name>A0ABX9K9Y5_9BACT</name>
<evidence type="ECO:0000256" key="7">
    <source>
        <dbReference type="ARBA" id="ARBA00023002"/>
    </source>
</evidence>
<dbReference type="InterPro" id="IPR006094">
    <property type="entry name" value="Oxid_FAD_bind_N"/>
</dbReference>
<dbReference type="InterPro" id="IPR036318">
    <property type="entry name" value="FAD-bd_PCMH-like_sf"/>
</dbReference>
<proteinExistence type="predicted"/>
<feature type="region of interest" description="Disordered" evidence="9">
    <location>
        <begin position="1"/>
        <end position="23"/>
    </location>
</feature>
<dbReference type="EC" id="1.3.1.72" evidence="2"/>
<evidence type="ECO:0000256" key="6">
    <source>
        <dbReference type="ARBA" id="ARBA00022989"/>
    </source>
</evidence>
<gene>
    <name evidence="11" type="ORF">ATI61_102757</name>
</gene>
<reference evidence="11 12" key="1">
    <citation type="submission" date="2018-08" db="EMBL/GenBank/DDBJ databases">
        <title>Genomic Encyclopedia of Archaeal and Bacterial Type Strains, Phase II (KMG-II): from individual species to whole genera.</title>
        <authorList>
            <person name="Goeker M."/>
        </authorList>
    </citation>
    <scope>NUCLEOTIDE SEQUENCE [LARGE SCALE GENOMIC DNA]</scope>
    <source>
        <strain evidence="11 12">DSM 2261</strain>
    </source>
</reference>
<comment type="subcellular location">
    <subcellularLocation>
        <location evidence="1">Membrane</location>
        <topology evidence="1">Single-pass membrane protein</topology>
    </subcellularLocation>
</comment>
<evidence type="ECO:0000256" key="9">
    <source>
        <dbReference type="SAM" id="MobiDB-lite"/>
    </source>
</evidence>
<evidence type="ECO:0000313" key="11">
    <source>
        <dbReference type="EMBL" id="REG36380.1"/>
    </source>
</evidence>
<dbReference type="EMBL" id="QUMU01000002">
    <property type="protein sequence ID" value="REG36380.1"/>
    <property type="molecule type" value="Genomic_DNA"/>
</dbReference>
<keyword evidence="4" id="KW-0812">Transmembrane</keyword>
<feature type="domain" description="FAD-binding PCMH-type" evidence="10">
    <location>
        <begin position="3"/>
        <end position="187"/>
    </location>
</feature>